<dbReference type="RefSeq" id="XP_012766228.1">
    <property type="nucleotide sequence ID" value="XM_012910774.1"/>
</dbReference>
<organism evidence="1 2">
    <name type="scientific">Babesia bigemina</name>
    <dbReference type="NCBI Taxonomy" id="5866"/>
    <lineage>
        <taxon>Eukaryota</taxon>
        <taxon>Sar</taxon>
        <taxon>Alveolata</taxon>
        <taxon>Apicomplexa</taxon>
        <taxon>Aconoidasida</taxon>
        <taxon>Piroplasmida</taxon>
        <taxon>Babesiidae</taxon>
        <taxon>Babesia</taxon>
    </lineage>
</organism>
<proteinExistence type="predicted"/>
<gene>
    <name evidence="1" type="ORF">BBBOND_0103560</name>
</gene>
<dbReference type="KEGG" id="bbig:BBBOND_0103560"/>
<dbReference type="Proteomes" id="UP000033188">
    <property type="component" value="Chromosome 1"/>
</dbReference>
<keyword evidence="2" id="KW-1185">Reference proteome</keyword>
<protein>
    <submittedName>
        <fullName evidence="1">Uncharacterized protein</fullName>
    </submittedName>
</protein>
<evidence type="ECO:0000313" key="1">
    <source>
        <dbReference type="EMBL" id="CDR94042.1"/>
    </source>
</evidence>
<sequence length="338" mass="37613">MVYNALTDIPRNLKEGIDWLLALKGTDSENNMTALGTAIHKFLVTKPVGFMQVPALENVKQISKEFMEQEEIKGLWPISELLERFTKPMDKSPAVFYSKFNVDESDYSNVVVRRGVKPEDIAKDISEVVDGCEKFLEEVKKPDQYESAYSAEATWEASCSENPEDCAAVFVGIAPMLYAGLRSLRKASNNEQLKCLRLYKTGFSLEKVLDAMGYKEADLKSNNNGSYIFKALRSVSFRMLVTLYDLSGFWAFYETDTPVPGGALSAESTLRAKAREFYMGEKKKYGIPGVDVDMGLVNAWNTKTYHNKRPKISTASATGNFQSPGAPTVANLDAASPF</sequence>
<dbReference type="GeneID" id="24562583"/>
<evidence type="ECO:0000313" key="2">
    <source>
        <dbReference type="Proteomes" id="UP000033188"/>
    </source>
</evidence>
<name>A0A061D1N4_BABBI</name>
<dbReference type="EMBL" id="LK391707">
    <property type="protein sequence ID" value="CDR94042.1"/>
    <property type="molecule type" value="Genomic_DNA"/>
</dbReference>
<dbReference type="AlphaFoldDB" id="A0A061D1N4"/>
<reference evidence="2" key="1">
    <citation type="journal article" date="2014" name="Nucleic Acids Res.">
        <title>The evolutionary dynamics of variant antigen genes in Babesia reveal a history of genomic innovation underlying host-parasite interaction.</title>
        <authorList>
            <person name="Jackson A.P."/>
            <person name="Otto T.D."/>
            <person name="Darby A."/>
            <person name="Ramaprasad A."/>
            <person name="Xia D."/>
            <person name="Echaide I.E."/>
            <person name="Farber M."/>
            <person name="Gahlot S."/>
            <person name="Gamble J."/>
            <person name="Gupta D."/>
            <person name="Gupta Y."/>
            <person name="Jackson L."/>
            <person name="Malandrin L."/>
            <person name="Malas T.B."/>
            <person name="Moussa E."/>
            <person name="Nair M."/>
            <person name="Reid A.J."/>
            <person name="Sanders M."/>
            <person name="Sharma J."/>
            <person name="Tracey A."/>
            <person name="Quail M.A."/>
            <person name="Weir W."/>
            <person name="Wastling J.M."/>
            <person name="Hall N."/>
            <person name="Willadsen P."/>
            <person name="Lingelbach K."/>
            <person name="Shiels B."/>
            <person name="Tait A."/>
            <person name="Berriman M."/>
            <person name="Allred D.R."/>
            <person name="Pain A."/>
        </authorList>
    </citation>
    <scope>NUCLEOTIDE SEQUENCE [LARGE SCALE GENOMIC DNA]</scope>
    <source>
        <strain evidence="2">Bond</strain>
    </source>
</reference>
<dbReference type="VEuPathDB" id="PiroplasmaDB:BBBOND_0103560"/>
<accession>A0A061D1N4</accession>
<dbReference type="OrthoDB" id="10394692at2759"/>
<dbReference type="STRING" id="5866.A0A061D1N4"/>